<dbReference type="InterPro" id="IPR056024">
    <property type="entry name" value="DUF7605"/>
</dbReference>
<dbReference type="OrthoDB" id="3598281at2759"/>
<protein>
    <recommendedName>
        <fullName evidence="1">DUF7605 domain-containing protein</fullName>
    </recommendedName>
</protein>
<dbReference type="Proteomes" id="UP001046870">
    <property type="component" value="Chromosome 22"/>
</dbReference>
<dbReference type="EMBL" id="JAFDVH010000022">
    <property type="protein sequence ID" value="KAG7457205.1"/>
    <property type="molecule type" value="Genomic_DNA"/>
</dbReference>
<dbReference type="PANTHER" id="PTHR47308:SF1">
    <property type="entry name" value="NUCLEAR GTPASE SLIP-GC"/>
    <property type="match status" value="1"/>
</dbReference>
<feature type="domain" description="DUF7605" evidence="1">
    <location>
        <begin position="177"/>
        <end position="340"/>
    </location>
</feature>
<gene>
    <name evidence="2" type="ORF">MATL_G00244050</name>
</gene>
<dbReference type="InterPro" id="IPR053082">
    <property type="entry name" value="Nuclear_GTPase_SLIP-GC"/>
</dbReference>
<dbReference type="PANTHER" id="PTHR47308">
    <property type="entry name" value="NUCLEAR GTPASE SLIP-GC"/>
    <property type="match status" value="1"/>
</dbReference>
<dbReference type="AlphaFoldDB" id="A0A9D3PFC7"/>
<sequence>MSGSEDSPDYENKEKRACVMFRNEKAKDEITRQHKEKAKKLLLGDEVDSDFFDVFTVSAAEFRRINQGKSSVLELNETEIPSLMEHIKKLYVRHSLKEVQDYVSDVSGIVSYLHFLKDTCSAKVQCSQSREFQRLVKELNTTGEKLNRCLSSAHGMLQTNLQNGVKAAEKHCLRNAAKKVLEPEWKDNRGHHKTLKALCKCDGYFRSGNGDIVDLNYTLSEPMYKQMNEKYIFLTTFGSERSRKSIKGNFESFRENFISSEFLQSHRKNTEMYLRLVYIRTEQSKLLKNLEKEILKRKKSIYNSVSDSIRDTMQSTYEECARITGKSAFTEIQGKLKSKIESSKNTMFKEAMERMLKQFSDLQTWIVEKIKEKMTTSLMVALKQIPDDVTDLPDVKEETELMKRCCEDLGLKVFI</sequence>
<evidence type="ECO:0000313" key="2">
    <source>
        <dbReference type="EMBL" id="KAG7457205.1"/>
    </source>
</evidence>
<accession>A0A9D3PFC7</accession>
<organism evidence="2 3">
    <name type="scientific">Megalops atlanticus</name>
    <name type="common">Tarpon</name>
    <name type="synonym">Clupea gigantea</name>
    <dbReference type="NCBI Taxonomy" id="7932"/>
    <lineage>
        <taxon>Eukaryota</taxon>
        <taxon>Metazoa</taxon>
        <taxon>Chordata</taxon>
        <taxon>Craniata</taxon>
        <taxon>Vertebrata</taxon>
        <taxon>Euteleostomi</taxon>
        <taxon>Actinopterygii</taxon>
        <taxon>Neopterygii</taxon>
        <taxon>Teleostei</taxon>
        <taxon>Elopiformes</taxon>
        <taxon>Megalopidae</taxon>
        <taxon>Megalops</taxon>
    </lineage>
</organism>
<reference evidence="2" key="1">
    <citation type="submission" date="2021-01" db="EMBL/GenBank/DDBJ databases">
        <authorList>
            <person name="Zahm M."/>
            <person name="Roques C."/>
            <person name="Cabau C."/>
            <person name="Klopp C."/>
            <person name="Donnadieu C."/>
            <person name="Jouanno E."/>
            <person name="Lampietro C."/>
            <person name="Louis A."/>
            <person name="Herpin A."/>
            <person name="Echchiki A."/>
            <person name="Berthelot C."/>
            <person name="Parey E."/>
            <person name="Roest-Crollius H."/>
            <person name="Braasch I."/>
            <person name="Postlethwait J."/>
            <person name="Bobe J."/>
            <person name="Montfort J."/>
            <person name="Bouchez O."/>
            <person name="Begum T."/>
            <person name="Mejri S."/>
            <person name="Adams A."/>
            <person name="Chen W.-J."/>
            <person name="Guiguen Y."/>
        </authorList>
    </citation>
    <scope>NUCLEOTIDE SEQUENCE</scope>
    <source>
        <strain evidence="2">YG-15Mar2019-1</strain>
        <tissue evidence="2">Brain</tissue>
    </source>
</reference>
<proteinExistence type="predicted"/>
<dbReference type="GO" id="GO:0003924">
    <property type="term" value="F:GTPase activity"/>
    <property type="evidence" value="ECO:0007669"/>
    <property type="project" value="TreeGrafter"/>
</dbReference>
<evidence type="ECO:0000313" key="3">
    <source>
        <dbReference type="Proteomes" id="UP001046870"/>
    </source>
</evidence>
<evidence type="ECO:0000259" key="1">
    <source>
        <dbReference type="Pfam" id="PF24564"/>
    </source>
</evidence>
<name>A0A9D3PFC7_MEGAT</name>
<comment type="caution">
    <text evidence="2">The sequence shown here is derived from an EMBL/GenBank/DDBJ whole genome shotgun (WGS) entry which is preliminary data.</text>
</comment>
<dbReference type="Pfam" id="PF24564">
    <property type="entry name" value="DUF7605"/>
    <property type="match status" value="1"/>
</dbReference>
<keyword evidence="3" id="KW-1185">Reference proteome</keyword>